<evidence type="ECO:0000256" key="2">
    <source>
        <dbReference type="ARBA" id="ARBA00022475"/>
    </source>
</evidence>
<keyword evidence="6 11" id="KW-0472">Membrane</keyword>
<evidence type="ECO:0000256" key="5">
    <source>
        <dbReference type="ARBA" id="ARBA00022989"/>
    </source>
</evidence>
<comment type="subcellular location">
    <subcellularLocation>
        <location evidence="1">Cell membrane</location>
        <topology evidence="1">Single-pass type I membrane protein</topology>
    </subcellularLocation>
</comment>
<keyword evidence="7" id="KW-1015">Disulfide bond</keyword>
<dbReference type="InterPro" id="IPR036179">
    <property type="entry name" value="Ig-like_dom_sf"/>
</dbReference>
<keyword evidence="2" id="KW-1003">Cell membrane</keyword>
<evidence type="ECO:0000259" key="12">
    <source>
        <dbReference type="PROSITE" id="PS50835"/>
    </source>
</evidence>
<protein>
    <recommendedName>
        <fullName evidence="12">Ig-like domain-containing protein</fullName>
    </recommendedName>
</protein>
<evidence type="ECO:0000256" key="11">
    <source>
        <dbReference type="SAM" id="Phobius"/>
    </source>
</evidence>
<dbReference type="PANTHER" id="PTHR25466:SF9">
    <property type="entry name" value="FIBRONECTIN TYPE-III DOMAIN-CONTAINING PROTEIN"/>
    <property type="match status" value="1"/>
</dbReference>
<sequence>TVLPTSGPSYLRLVCHLVVVCPYFISTLLMMCLCRRRAAGSVSAVSMGMTPPTQTKQGLDDQINIKAEPGQTVTLPCGAPDNNSPVTAVEWSRPDLEPQHVLLYQEDFSYPENQHPSFKNRVDLQDRQMKDGDVSLVLKNVRTEDSGIYECSVIQRGDKKTWKRDTFDTEPIRIINLSVGSDPIKIPAEPGQNITLPCKASNTTIIAVEWRRADLKQYVIRYRDGQLDPENQDPSYTDRVDLQDTQMENGDVSLVLKNVRTDDNGTYECTRRVDGSTENEHVCSITLDVSPPPSPAGADGQKRNGYTAAVVLLGLLLVSISDL</sequence>
<keyword evidence="14" id="KW-1185">Reference proteome</keyword>
<keyword evidence="9" id="KW-0325">Glycoprotein</keyword>
<dbReference type="InterPro" id="IPR013783">
    <property type="entry name" value="Ig-like_fold"/>
</dbReference>
<dbReference type="InterPro" id="IPR051713">
    <property type="entry name" value="T-cell_Activation_Regulation"/>
</dbReference>
<dbReference type="SUPFAM" id="SSF48726">
    <property type="entry name" value="Immunoglobulin"/>
    <property type="match status" value="2"/>
</dbReference>
<name>A0ABV0VYK4_9TELE</name>
<dbReference type="InterPro" id="IPR003598">
    <property type="entry name" value="Ig_sub2"/>
</dbReference>
<dbReference type="SMART" id="SM00408">
    <property type="entry name" value="IGc2"/>
    <property type="match status" value="2"/>
</dbReference>
<dbReference type="InterPro" id="IPR013106">
    <property type="entry name" value="Ig_V-set"/>
</dbReference>
<evidence type="ECO:0000256" key="4">
    <source>
        <dbReference type="ARBA" id="ARBA00022729"/>
    </source>
</evidence>
<evidence type="ECO:0000256" key="7">
    <source>
        <dbReference type="ARBA" id="ARBA00023157"/>
    </source>
</evidence>
<reference evidence="13 14" key="1">
    <citation type="submission" date="2021-06" db="EMBL/GenBank/DDBJ databases">
        <authorList>
            <person name="Palmer J.M."/>
        </authorList>
    </citation>
    <scope>NUCLEOTIDE SEQUENCE [LARGE SCALE GENOMIC DNA]</scope>
    <source>
        <strain evidence="13 14">XR_2019</strain>
        <tissue evidence="13">Muscle</tissue>
    </source>
</reference>
<feature type="non-terminal residue" evidence="13">
    <location>
        <position position="1"/>
    </location>
</feature>
<keyword evidence="4" id="KW-0732">Signal</keyword>
<accession>A0ABV0VYK4</accession>
<evidence type="ECO:0000313" key="13">
    <source>
        <dbReference type="EMBL" id="MEQ2262306.1"/>
    </source>
</evidence>
<evidence type="ECO:0000313" key="14">
    <source>
        <dbReference type="Proteomes" id="UP001444071"/>
    </source>
</evidence>
<dbReference type="Proteomes" id="UP001444071">
    <property type="component" value="Unassembled WGS sequence"/>
</dbReference>
<evidence type="ECO:0000256" key="10">
    <source>
        <dbReference type="ARBA" id="ARBA00023319"/>
    </source>
</evidence>
<feature type="domain" description="Ig-like" evidence="12">
    <location>
        <begin position="51"/>
        <end position="153"/>
    </location>
</feature>
<organism evidence="13 14">
    <name type="scientific">Xenotaenia resolanae</name>
    <dbReference type="NCBI Taxonomy" id="208358"/>
    <lineage>
        <taxon>Eukaryota</taxon>
        <taxon>Metazoa</taxon>
        <taxon>Chordata</taxon>
        <taxon>Craniata</taxon>
        <taxon>Vertebrata</taxon>
        <taxon>Euteleostomi</taxon>
        <taxon>Actinopterygii</taxon>
        <taxon>Neopterygii</taxon>
        <taxon>Teleostei</taxon>
        <taxon>Neoteleostei</taxon>
        <taxon>Acanthomorphata</taxon>
        <taxon>Ovalentaria</taxon>
        <taxon>Atherinomorphae</taxon>
        <taxon>Cyprinodontiformes</taxon>
        <taxon>Goodeidae</taxon>
        <taxon>Xenotaenia</taxon>
    </lineage>
</organism>
<gene>
    <name evidence="13" type="ORF">XENORESO_005598</name>
</gene>
<evidence type="ECO:0000256" key="6">
    <source>
        <dbReference type="ARBA" id="ARBA00023136"/>
    </source>
</evidence>
<evidence type="ECO:0000256" key="9">
    <source>
        <dbReference type="ARBA" id="ARBA00023180"/>
    </source>
</evidence>
<feature type="transmembrane region" description="Helical" evidence="11">
    <location>
        <begin position="13"/>
        <end position="33"/>
    </location>
</feature>
<dbReference type="EMBL" id="JAHRIM010020221">
    <property type="protein sequence ID" value="MEQ2262306.1"/>
    <property type="molecule type" value="Genomic_DNA"/>
</dbReference>
<dbReference type="Pfam" id="PF07686">
    <property type="entry name" value="V-set"/>
    <property type="match status" value="2"/>
</dbReference>
<dbReference type="InterPro" id="IPR003599">
    <property type="entry name" value="Ig_sub"/>
</dbReference>
<dbReference type="InterPro" id="IPR007110">
    <property type="entry name" value="Ig-like_dom"/>
</dbReference>
<dbReference type="SMART" id="SM00409">
    <property type="entry name" value="IG"/>
    <property type="match status" value="2"/>
</dbReference>
<evidence type="ECO:0000256" key="8">
    <source>
        <dbReference type="ARBA" id="ARBA00023170"/>
    </source>
</evidence>
<proteinExistence type="predicted"/>
<comment type="caution">
    <text evidence="13">The sequence shown here is derived from an EMBL/GenBank/DDBJ whole genome shotgun (WGS) entry which is preliminary data.</text>
</comment>
<dbReference type="PANTHER" id="PTHR25466">
    <property type="entry name" value="T-LYMPHOCYTE ACTIVATION ANTIGEN"/>
    <property type="match status" value="1"/>
</dbReference>
<dbReference type="Gene3D" id="2.60.40.10">
    <property type="entry name" value="Immunoglobulins"/>
    <property type="match status" value="2"/>
</dbReference>
<keyword evidence="8" id="KW-0675">Receptor</keyword>
<keyword evidence="3 11" id="KW-0812">Transmembrane</keyword>
<evidence type="ECO:0000256" key="3">
    <source>
        <dbReference type="ARBA" id="ARBA00022692"/>
    </source>
</evidence>
<dbReference type="PROSITE" id="PS50835">
    <property type="entry name" value="IG_LIKE"/>
    <property type="match status" value="2"/>
</dbReference>
<feature type="domain" description="Ig-like" evidence="12">
    <location>
        <begin position="171"/>
        <end position="286"/>
    </location>
</feature>
<keyword evidence="10" id="KW-0393">Immunoglobulin domain</keyword>
<keyword evidence="5 11" id="KW-1133">Transmembrane helix</keyword>
<dbReference type="SMART" id="SM00406">
    <property type="entry name" value="IGv"/>
    <property type="match status" value="2"/>
</dbReference>
<evidence type="ECO:0000256" key="1">
    <source>
        <dbReference type="ARBA" id="ARBA00004251"/>
    </source>
</evidence>